<dbReference type="Proteomes" id="UP001469553">
    <property type="component" value="Unassembled WGS sequence"/>
</dbReference>
<reference evidence="1 2" key="1">
    <citation type="submission" date="2021-06" db="EMBL/GenBank/DDBJ databases">
        <authorList>
            <person name="Palmer J.M."/>
        </authorList>
    </citation>
    <scope>NUCLEOTIDE SEQUENCE [LARGE SCALE GENOMIC DNA]</scope>
    <source>
        <strain evidence="1 2">AS_MEX2019</strain>
        <tissue evidence="1">Muscle</tissue>
    </source>
</reference>
<evidence type="ECO:0000313" key="2">
    <source>
        <dbReference type="Proteomes" id="UP001469553"/>
    </source>
</evidence>
<keyword evidence="2" id="KW-1185">Reference proteome</keyword>
<organism evidence="1 2">
    <name type="scientific">Ameca splendens</name>
    <dbReference type="NCBI Taxonomy" id="208324"/>
    <lineage>
        <taxon>Eukaryota</taxon>
        <taxon>Metazoa</taxon>
        <taxon>Chordata</taxon>
        <taxon>Craniata</taxon>
        <taxon>Vertebrata</taxon>
        <taxon>Euteleostomi</taxon>
        <taxon>Actinopterygii</taxon>
        <taxon>Neopterygii</taxon>
        <taxon>Teleostei</taxon>
        <taxon>Neoteleostei</taxon>
        <taxon>Acanthomorphata</taxon>
        <taxon>Ovalentaria</taxon>
        <taxon>Atherinomorphae</taxon>
        <taxon>Cyprinodontiformes</taxon>
        <taxon>Goodeidae</taxon>
        <taxon>Ameca</taxon>
    </lineage>
</organism>
<protein>
    <submittedName>
        <fullName evidence="1">Uncharacterized protein</fullName>
    </submittedName>
</protein>
<dbReference type="PANTHER" id="PTHR46791">
    <property type="entry name" value="EXPRESSED PROTEIN"/>
    <property type="match status" value="1"/>
</dbReference>
<name>A0ABV0YVL6_9TELE</name>
<accession>A0ABV0YVL6</accession>
<proteinExistence type="predicted"/>
<gene>
    <name evidence="1" type="ORF">AMECASPLE_039722</name>
</gene>
<dbReference type="PANTHER" id="PTHR46791:SF4">
    <property type="match status" value="1"/>
</dbReference>
<comment type="caution">
    <text evidence="1">The sequence shown here is derived from an EMBL/GenBank/DDBJ whole genome shotgun (WGS) entry which is preliminary data.</text>
</comment>
<dbReference type="EMBL" id="JAHRIP010046507">
    <property type="protein sequence ID" value="MEQ2297927.1"/>
    <property type="molecule type" value="Genomic_DNA"/>
</dbReference>
<sequence>MNWQQIASAFDQDLTRVVTDILQRTPNAGETYVLGSLASREIRVQRWRVRQCLQEVDPIGRSFRRRRTIRRRAYNVQTPNQLW</sequence>
<evidence type="ECO:0000313" key="1">
    <source>
        <dbReference type="EMBL" id="MEQ2297927.1"/>
    </source>
</evidence>